<accession>A0A9J6DC50</accession>
<evidence type="ECO:0000313" key="2">
    <source>
        <dbReference type="EMBL" id="KAH8019571.1"/>
    </source>
</evidence>
<dbReference type="Proteomes" id="UP000821866">
    <property type="component" value="Chromosome 8"/>
</dbReference>
<sequence length="233" mass="25787">MSHSPTVRPPATRYNPPHLVCSRRLFLPRHAVKFRRGKKITISKGKTGARIESSAFPSEGRNPPAWAAGCASHRRATCQQASQSLSTARRDQICLPRATKRRAIRDDPASTRCDRVGSISTQCEQRSSEDLESRAWNRGGLVAARYHTHLKVQNPRKTSHMYIDAEPRAALTRVRSIYQRDVTRSQRSTNGEGAAVKQKTSLLPPSSVQRQISLAVALYSSTGISGLFSAERG</sequence>
<evidence type="ECO:0000313" key="3">
    <source>
        <dbReference type="Proteomes" id="UP000821866"/>
    </source>
</evidence>
<feature type="region of interest" description="Disordered" evidence="1">
    <location>
        <begin position="182"/>
        <end position="202"/>
    </location>
</feature>
<dbReference type="EMBL" id="JABSTU010000010">
    <property type="protein sequence ID" value="KAH8019571.1"/>
    <property type="molecule type" value="Genomic_DNA"/>
</dbReference>
<comment type="caution">
    <text evidence="2">The sequence shown here is derived from an EMBL/GenBank/DDBJ whole genome shotgun (WGS) entry which is preliminary data.</text>
</comment>
<proteinExistence type="predicted"/>
<reference evidence="2" key="1">
    <citation type="journal article" date="2020" name="Cell">
        <title>Large-Scale Comparative Analyses of Tick Genomes Elucidate Their Genetic Diversity and Vector Capacities.</title>
        <authorList>
            <consortium name="Tick Genome and Microbiome Consortium (TIGMIC)"/>
            <person name="Jia N."/>
            <person name="Wang J."/>
            <person name="Shi W."/>
            <person name="Du L."/>
            <person name="Sun Y."/>
            <person name="Zhan W."/>
            <person name="Jiang J.F."/>
            <person name="Wang Q."/>
            <person name="Zhang B."/>
            <person name="Ji P."/>
            <person name="Bell-Sakyi L."/>
            <person name="Cui X.M."/>
            <person name="Yuan T.T."/>
            <person name="Jiang B.G."/>
            <person name="Yang W.F."/>
            <person name="Lam T.T."/>
            <person name="Chang Q.C."/>
            <person name="Ding S.J."/>
            <person name="Wang X.J."/>
            <person name="Zhu J.G."/>
            <person name="Ruan X.D."/>
            <person name="Zhao L."/>
            <person name="Wei J.T."/>
            <person name="Ye R.Z."/>
            <person name="Que T.C."/>
            <person name="Du C.H."/>
            <person name="Zhou Y.H."/>
            <person name="Cheng J.X."/>
            <person name="Dai P.F."/>
            <person name="Guo W.B."/>
            <person name="Han X.H."/>
            <person name="Huang E.J."/>
            <person name="Li L.F."/>
            <person name="Wei W."/>
            <person name="Gao Y.C."/>
            <person name="Liu J.Z."/>
            <person name="Shao H.Z."/>
            <person name="Wang X."/>
            <person name="Wang C.C."/>
            <person name="Yang T.C."/>
            <person name="Huo Q.B."/>
            <person name="Li W."/>
            <person name="Chen H.Y."/>
            <person name="Chen S.E."/>
            <person name="Zhou L.G."/>
            <person name="Ni X.B."/>
            <person name="Tian J.H."/>
            <person name="Sheng Y."/>
            <person name="Liu T."/>
            <person name="Pan Y.S."/>
            <person name="Xia L.Y."/>
            <person name="Li J."/>
            <person name="Zhao F."/>
            <person name="Cao W.C."/>
        </authorList>
    </citation>
    <scope>NUCLEOTIDE SEQUENCE</scope>
    <source>
        <strain evidence="2">Rmic-2018</strain>
    </source>
</reference>
<gene>
    <name evidence="2" type="ORF">HPB51_020035</name>
</gene>
<keyword evidence="3" id="KW-1185">Reference proteome</keyword>
<protein>
    <submittedName>
        <fullName evidence="2">Uncharacterized protein</fullName>
    </submittedName>
</protein>
<evidence type="ECO:0000256" key="1">
    <source>
        <dbReference type="SAM" id="MobiDB-lite"/>
    </source>
</evidence>
<organism evidence="2 3">
    <name type="scientific">Rhipicephalus microplus</name>
    <name type="common">Cattle tick</name>
    <name type="synonym">Boophilus microplus</name>
    <dbReference type="NCBI Taxonomy" id="6941"/>
    <lineage>
        <taxon>Eukaryota</taxon>
        <taxon>Metazoa</taxon>
        <taxon>Ecdysozoa</taxon>
        <taxon>Arthropoda</taxon>
        <taxon>Chelicerata</taxon>
        <taxon>Arachnida</taxon>
        <taxon>Acari</taxon>
        <taxon>Parasitiformes</taxon>
        <taxon>Ixodida</taxon>
        <taxon>Ixodoidea</taxon>
        <taxon>Ixodidae</taxon>
        <taxon>Rhipicephalinae</taxon>
        <taxon>Rhipicephalus</taxon>
        <taxon>Boophilus</taxon>
    </lineage>
</organism>
<name>A0A9J6DC50_RHIMP</name>
<dbReference type="AlphaFoldDB" id="A0A9J6DC50"/>
<reference evidence="2" key="2">
    <citation type="submission" date="2021-09" db="EMBL/GenBank/DDBJ databases">
        <authorList>
            <person name="Jia N."/>
            <person name="Wang J."/>
            <person name="Shi W."/>
            <person name="Du L."/>
            <person name="Sun Y."/>
            <person name="Zhan W."/>
            <person name="Jiang J."/>
            <person name="Wang Q."/>
            <person name="Zhang B."/>
            <person name="Ji P."/>
            <person name="Sakyi L.B."/>
            <person name="Cui X."/>
            <person name="Yuan T."/>
            <person name="Jiang B."/>
            <person name="Yang W."/>
            <person name="Lam T.T.-Y."/>
            <person name="Chang Q."/>
            <person name="Ding S."/>
            <person name="Wang X."/>
            <person name="Zhu J."/>
            <person name="Ruan X."/>
            <person name="Zhao L."/>
            <person name="Wei J."/>
            <person name="Que T."/>
            <person name="Du C."/>
            <person name="Cheng J."/>
            <person name="Dai P."/>
            <person name="Han X."/>
            <person name="Huang E."/>
            <person name="Gao Y."/>
            <person name="Liu J."/>
            <person name="Shao H."/>
            <person name="Ye R."/>
            <person name="Li L."/>
            <person name="Wei W."/>
            <person name="Wang X."/>
            <person name="Wang C."/>
            <person name="Huo Q."/>
            <person name="Li W."/>
            <person name="Guo W."/>
            <person name="Chen H."/>
            <person name="Chen S."/>
            <person name="Zhou L."/>
            <person name="Zhou L."/>
            <person name="Ni X."/>
            <person name="Tian J."/>
            <person name="Zhou Y."/>
            <person name="Sheng Y."/>
            <person name="Liu T."/>
            <person name="Pan Y."/>
            <person name="Xia L."/>
            <person name="Li J."/>
            <person name="Zhao F."/>
            <person name="Cao W."/>
        </authorList>
    </citation>
    <scope>NUCLEOTIDE SEQUENCE</scope>
    <source>
        <strain evidence="2">Rmic-2018</strain>
        <tissue evidence="2">Larvae</tissue>
    </source>
</reference>